<protein>
    <submittedName>
        <fullName evidence="2">Uncharacterized protein</fullName>
    </submittedName>
</protein>
<keyword evidence="1" id="KW-0732">Signal</keyword>
<accession>A0ABW4N028</accession>
<dbReference type="Proteomes" id="UP001597237">
    <property type="component" value="Unassembled WGS sequence"/>
</dbReference>
<proteinExistence type="predicted"/>
<sequence>MRTLPAVLAGLSAALATPAFAADDDWPEIKSAPFGAVRPWGAFAHYGGRAEAAYTRGVTLYAARKGDAPVLVARRVRAQGGPAYIDWTDTRSCPALAEAARRLERLQMPGLDVPGIGKSAPAGPAADGDSYLLWADQARWRNGRSASIEVRGSDGSALADWMQDTFARLDGCWRLERPSL</sequence>
<reference evidence="3" key="1">
    <citation type="journal article" date="2019" name="Int. J. Syst. Evol. Microbiol.">
        <title>The Global Catalogue of Microorganisms (GCM) 10K type strain sequencing project: providing services to taxonomists for standard genome sequencing and annotation.</title>
        <authorList>
            <consortium name="The Broad Institute Genomics Platform"/>
            <consortium name="The Broad Institute Genome Sequencing Center for Infectious Disease"/>
            <person name="Wu L."/>
            <person name="Ma J."/>
        </authorList>
    </citation>
    <scope>NUCLEOTIDE SEQUENCE [LARGE SCALE GENOMIC DNA]</scope>
    <source>
        <strain evidence="3">DFY28</strain>
    </source>
</reference>
<evidence type="ECO:0000313" key="2">
    <source>
        <dbReference type="EMBL" id="MFD1783376.1"/>
    </source>
</evidence>
<name>A0ABW4N028_9CAUL</name>
<evidence type="ECO:0000256" key="1">
    <source>
        <dbReference type="SAM" id="SignalP"/>
    </source>
</evidence>
<feature type="chain" id="PRO_5046243835" evidence="1">
    <location>
        <begin position="22"/>
        <end position="180"/>
    </location>
</feature>
<organism evidence="2 3">
    <name type="scientific">Phenylobacterium terrae</name>
    <dbReference type="NCBI Taxonomy" id="2665495"/>
    <lineage>
        <taxon>Bacteria</taxon>
        <taxon>Pseudomonadati</taxon>
        <taxon>Pseudomonadota</taxon>
        <taxon>Alphaproteobacteria</taxon>
        <taxon>Caulobacterales</taxon>
        <taxon>Caulobacteraceae</taxon>
        <taxon>Phenylobacterium</taxon>
    </lineage>
</organism>
<dbReference type="RefSeq" id="WP_377284077.1">
    <property type="nucleotide sequence ID" value="NZ_JBHRSI010000010.1"/>
</dbReference>
<keyword evidence="3" id="KW-1185">Reference proteome</keyword>
<dbReference type="EMBL" id="JBHUEY010000001">
    <property type="protein sequence ID" value="MFD1783376.1"/>
    <property type="molecule type" value="Genomic_DNA"/>
</dbReference>
<comment type="caution">
    <text evidence="2">The sequence shown here is derived from an EMBL/GenBank/DDBJ whole genome shotgun (WGS) entry which is preliminary data.</text>
</comment>
<gene>
    <name evidence="2" type="ORF">ACFSC0_08225</name>
</gene>
<evidence type="ECO:0000313" key="3">
    <source>
        <dbReference type="Proteomes" id="UP001597237"/>
    </source>
</evidence>
<feature type="signal peptide" evidence="1">
    <location>
        <begin position="1"/>
        <end position="21"/>
    </location>
</feature>